<feature type="transmembrane region" description="Helical" evidence="1">
    <location>
        <begin position="147"/>
        <end position="167"/>
    </location>
</feature>
<keyword evidence="3" id="KW-1185">Reference proteome</keyword>
<accession>A0ABV3T4E9</accession>
<dbReference type="Proteomes" id="UP001556631">
    <property type="component" value="Unassembled WGS sequence"/>
</dbReference>
<keyword evidence="1" id="KW-1133">Transmembrane helix</keyword>
<organism evidence="2 3">
    <name type="scientific">Nocardioides eburneus</name>
    <dbReference type="NCBI Taxonomy" id="3231482"/>
    <lineage>
        <taxon>Bacteria</taxon>
        <taxon>Bacillati</taxon>
        <taxon>Actinomycetota</taxon>
        <taxon>Actinomycetes</taxon>
        <taxon>Propionibacteriales</taxon>
        <taxon>Nocardioidaceae</taxon>
        <taxon>Nocardioides</taxon>
    </lineage>
</organism>
<keyword evidence="1" id="KW-0472">Membrane</keyword>
<evidence type="ECO:0000313" key="2">
    <source>
        <dbReference type="EMBL" id="MEX0429108.1"/>
    </source>
</evidence>
<name>A0ABV3T4E9_9ACTN</name>
<proteinExistence type="predicted"/>
<dbReference type="InterPro" id="IPR012666">
    <property type="entry name" value="CbtA_put"/>
</dbReference>
<evidence type="ECO:0000256" key="1">
    <source>
        <dbReference type="SAM" id="Phobius"/>
    </source>
</evidence>
<feature type="transmembrane region" description="Helical" evidence="1">
    <location>
        <begin position="109"/>
        <end position="127"/>
    </location>
</feature>
<comment type="caution">
    <text evidence="2">The sequence shown here is derived from an EMBL/GenBank/DDBJ whole genome shotgun (WGS) entry which is preliminary data.</text>
</comment>
<evidence type="ECO:0000313" key="3">
    <source>
        <dbReference type="Proteomes" id="UP001556631"/>
    </source>
</evidence>
<dbReference type="EMBL" id="JBFPJR010000033">
    <property type="protein sequence ID" value="MEX0429108.1"/>
    <property type="molecule type" value="Genomic_DNA"/>
</dbReference>
<reference evidence="2 3" key="1">
    <citation type="submission" date="2024-07" db="EMBL/GenBank/DDBJ databases">
        <authorList>
            <person name="Lee S."/>
            <person name="Kang M."/>
        </authorList>
    </citation>
    <scope>NUCLEOTIDE SEQUENCE [LARGE SCALE GENOMIC DNA]</scope>
    <source>
        <strain evidence="2 3">DS6</strain>
    </source>
</reference>
<sequence length="287" mass="30443">MEKQLIGRGVLSGAAAGLVMFVFARLFAEPVISKAIDYESARDAAQDKLDKAAGLAVPAAGPDIFSRTVQGNLGIGAGLVLFGAAMGALVAVAYVICLGRTGRIRPRQLGYLVPAFFFVGVFLVPFMKYPANPPAIGHEETIRTRGALYLILVFCSCLALFLAVYVGQKLHRRWSVTTSTVVVGLGYLVVMTVVMLVMPALGHLHANVVEYGKHATETPLPLKDAEGRIVFPGFPADVLAQFRAYSVGAQVILWGVIALVFAPLAERVLAPVTRHEVASAPASTVVG</sequence>
<keyword evidence="1" id="KW-0812">Transmembrane</keyword>
<dbReference type="Pfam" id="PF09490">
    <property type="entry name" value="CbtA"/>
    <property type="match status" value="1"/>
</dbReference>
<protein>
    <submittedName>
        <fullName evidence="2">CbtA family protein</fullName>
    </submittedName>
</protein>
<dbReference type="RefSeq" id="WP_367995077.1">
    <property type="nucleotide sequence ID" value="NZ_JBFPJR010000033.1"/>
</dbReference>
<feature type="transmembrane region" description="Helical" evidence="1">
    <location>
        <begin position="75"/>
        <end position="97"/>
    </location>
</feature>
<feature type="transmembrane region" description="Helical" evidence="1">
    <location>
        <begin position="179"/>
        <end position="201"/>
    </location>
</feature>
<feature type="transmembrane region" description="Helical" evidence="1">
    <location>
        <begin position="244"/>
        <end position="265"/>
    </location>
</feature>
<gene>
    <name evidence="2" type="ORF">AB3X52_15890</name>
</gene>